<evidence type="ECO:0000259" key="8">
    <source>
        <dbReference type="Pfam" id="PF13401"/>
    </source>
</evidence>
<dbReference type="OMA" id="AFTFQRN"/>
<dbReference type="GO" id="GO:0005664">
    <property type="term" value="C:nuclear origin of replication recognition complex"/>
    <property type="evidence" value="ECO:0007669"/>
    <property type="project" value="TreeGrafter"/>
</dbReference>
<evidence type="ECO:0000313" key="10">
    <source>
        <dbReference type="EnsemblMetazoa" id="Aqu2.1.26324_001"/>
    </source>
</evidence>
<dbReference type="OrthoDB" id="343623at2759"/>
<evidence type="ECO:0000256" key="7">
    <source>
        <dbReference type="PIRNR" id="PIRNR007858"/>
    </source>
</evidence>
<proteinExistence type="inferred from homology"/>
<comment type="subcellular location">
    <subcellularLocation>
        <location evidence="1 7">Nucleus</location>
    </subcellularLocation>
</comment>
<evidence type="ECO:0000256" key="6">
    <source>
        <dbReference type="ARBA" id="ARBA00023242"/>
    </source>
</evidence>
<comment type="similarity">
    <text evidence="2 7">Belongs to the ORC4 family.</text>
</comment>
<feature type="domain" description="Origin recognition complex subunit 4 C-terminal" evidence="9">
    <location>
        <begin position="222"/>
        <end position="413"/>
    </location>
</feature>
<accession>A0A1X7UED5</accession>
<dbReference type="InParanoid" id="A0A1X7UED5"/>
<dbReference type="EnsemblMetazoa" id="Aqu2.1.26324_001">
    <property type="protein sequence ID" value="Aqu2.1.26324_001"/>
    <property type="gene ID" value="Aqu2.1.26324"/>
</dbReference>
<dbReference type="STRING" id="400682.A0A1X7UED5"/>
<dbReference type="AlphaFoldDB" id="A0A1X7UED5"/>
<keyword evidence="5 7" id="KW-0238">DNA-binding</keyword>
<gene>
    <name evidence="10" type="primary">100631447</name>
</gene>
<dbReference type="Gene3D" id="3.40.50.300">
    <property type="entry name" value="P-loop containing nucleotide triphosphate hydrolases"/>
    <property type="match status" value="1"/>
</dbReference>
<keyword evidence="4 7" id="KW-0235">DNA replication</keyword>
<evidence type="ECO:0000259" key="9">
    <source>
        <dbReference type="Pfam" id="PF14629"/>
    </source>
</evidence>
<dbReference type="GO" id="GO:0003688">
    <property type="term" value="F:DNA replication origin binding"/>
    <property type="evidence" value="ECO:0007669"/>
    <property type="project" value="TreeGrafter"/>
</dbReference>
<dbReference type="PANTHER" id="PTHR12087">
    <property type="entry name" value="ORIGIN RECOGNITION COMPLEX SUBUNIT 4"/>
    <property type="match status" value="1"/>
</dbReference>
<dbReference type="Pfam" id="PF13401">
    <property type="entry name" value="AAA_22"/>
    <property type="match status" value="1"/>
</dbReference>
<evidence type="ECO:0000256" key="3">
    <source>
        <dbReference type="ARBA" id="ARBA00019083"/>
    </source>
</evidence>
<dbReference type="eggNOG" id="KOG2228">
    <property type="taxonomic scope" value="Eukaryota"/>
</dbReference>
<evidence type="ECO:0000256" key="2">
    <source>
        <dbReference type="ARBA" id="ARBA00005334"/>
    </source>
</evidence>
<dbReference type="EnsemblMetazoa" id="XM_019999097.1">
    <property type="protein sequence ID" value="XP_019854656.1"/>
    <property type="gene ID" value="LOC100631447"/>
</dbReference>
<reference evidence="10" key="2">
    <citation type="submission" date="2017-05" db="UniProtKB">
        <authorList>
            <consortium name="EnsemblMetazoa"/>
        </authorList>
    </citation>
    <scope>IDENTIFICATION</scope>
</reference>
<dbReference type="Pfam" id="PF14629">
    <property type="entry name" value="ORC4_C"/>
    <property type="match status" value="1"/>
</dbReference>
<evidence type="ECO:0000313" key="11">
    <source>
        <dbReference type="Proteomes" id="UP000007879"/>
    </source>
</evidence>
<comment type="function">
    <text evidence="7">Component of the origin recognition complex (ORC) that binds origins of replication.</text>
</comment>
<sequence>MATGGECAMMSELEKARQFLGTRFFSQSFYDFEHKPKYLEDAVRTVTQLLNRSASHGESNSLLVIGPRGVGKSWVVEKALSSSVNEELFIKVYLNGLVHTDDYHALLDIAHQLDVHSQFEDEKLSSSAALNYMLDGLQSGDRRNKCVIFILDEFDLFTQHKNQTLLYNLLDICQSPVNPIALVGLSCRLDINQLLEKRVLSRFSHRVVHLFPHCQFEDFTRIFLSLLQLPPDNELCPGTPFCKKWNEHILDLSKNDSVLSILKTMHLNSPDCQSLKSVLSYAVSKIGSDSVNNLTVSLLLESYHFVVSGHQSRHSLLHDLSILELYLIVTCKNISSNDLYEFLNYEIIYEEYHKYASKYSHNELFLNKGIVFKALSRLVKLELLCPVSSASSNPEEYQHLQLMLSDDEITSAVDSYKECPTELKYFLTNQ</sequence>
<name>A0A1X7UED5_AMPQE</name>
<dbReference type="InterPro" id="IPR032705">
    <property type="entry name" value="ORC4_C"/>
</dbReference>
<dbReference type="SUPFAM" id="SSF52540">
    <property type="entry name" value="P-loop containing nucleoside triphosphate hydrolases"/>
    <property type="match status" value="1"/>
</dbReference>
<feature type="domain" description="ORC1/DEAH AAA+ ATPase" evidence="8">
    <location>
        <begin position="59"/>
        <end position="176"/>
    </location>
</feature>
<dbReference type="InterPro" id="IPR027417">
    <property type="entry name" value="P-loop_NTPase"/>
</dbReference>
<evidence type="ECO:0000256" key="1">
    <source>
        <dbReference type="ARBA" id="ARBA00004123"/>
    </source>
</evidence>
<dbReference type="GO" id="GO:0006270">
    <property type="term" value="P:DNA replication initiation"/>
    <property type="evidence" value="ECO:0007669"/>
    <property type="project" value="TreeGrafter"/>
</dbReference>
<evidence type="ECO:0000256" key="4">
    <source>
        <dbReference type="ARBA" id="ARBA00022705"/>
    </source>
</evidence>
<dbReference type="KEGG" id="aqu:100631447"/>
<dbReference type="PIRSF" id="PIRSF007858">
    <property type="entry name" value="ORC4"/>
    <property type="match status" value="1"/>
</dbReference>
<dbReference type="Proteomes" id="UP000007879">
    <property type="component" value="Unassembled WGS sequence"/>
</dbReference>
<dbReference type="InterPro" id="IPR016527">
    <property type="entry name" value="ORC4"/>
</dbReference>
<organism evidence="10">
    <name type="scientific">Amphimedon queenslandica</name>
    <name type="common">Sponge</name>
    <dbReference type="NCBI Taxonomy" id="400682"/>
    <lineage>
        <taxon>Eukaryota</taxon>
        <taxon>Metazoa</taxon>
        <taxon>Porifera</taxon>
        <taxon>Demospongiae</taxon>
        <taxon>Heteroscleromorpha</taxon>
        <taxon>Haplosclerida</taxon>
        <taxon>Niphatidae</taxon>
        <taxon>Amphimedon</taxon>
    </lineage>
</organism>
<evidence type="ECO:0000256" key="5">
    <source>
        <dbReference type="ARBA" id="ARBA00023125"/>
    </source>
</evidence>
<keyword evidence="11" id="KW-1185">Reference proteome</keyword>
<reference evidence="11" key="1">
    <citation type="journal article" date="2010" name="Nature">
        <title>The Amphimedon queenslandica genome and the evolution of animal complexity.</title>
        <authorList>
            <person name="Srivastava M."/>
            <person name="Simakov O."/>
            <person name="Chapman J."/>
            <person name="Fahey B."/>
            <person name="Gauthier M.E."/>
            <person name="Mitros T."/>
            <person name="Richards G.S."/>
            <person name="Conaco C."/>
            <person name="Dacre M."/>
            <person name="Hellsten U."/>
            <person name="Larroux C."/>
            <person name="Putnam N.H."/>
            <person name="Stanke M."/>
            <person name="Adamska M."/>
            <person name="Darling A."/>
            <person name="Degnan S.M."/>
            <person name="Oakley T.H."/>
            <person name="Plachetzki D.C."/>
            <person name="Zhai Y."/>
            <person name="Adamski M."/>
            <person name="Calcino A."/>
            <person name="Cummins S.F."/>
            <person name="Goodstein D.M."/>
            <person name="Harris C."/>
            <person name="Jackson D.J."/>
            <person name="Leys S.P."/>
            <person name="Shu S."/>
            <person name="Woodcroft B.J."/>
            <person name="Vervoort M."/>
            <person name="Kosik K.S."/>
            <person name="Manning G."/>
            <person name="Degnan B.M."/>
            <person name="Rokhsar D.S."/>
        </authorList>
    </citation>
    <scope>NUCLEOTIDE SEQUENCE [LARGE SCALE GENOMIC DNA]</scope>
</reference>
<dbReference type="InterPro" id="IPR049945">
    <property type="entry name" value="AAA_22"/>
</dbReference>
<protein>
    <recommendedName>
        <fullName evidence="3 7">Origin recognition complex subunit 4</fullName>
    </recommendedName>
</protein>
<dbReference type="PANTHER" id="PTHR12087:SF0">
    <property type="entry name" value="ORIGIN RECOGNITION COMPLEX SUBUNIT 4"/>
    <property type="match status" value="1"/>
</dbReference>
<keyword evidence="6 7" id="KW-0539">Nucleus</keyword>